<dbReference type="EMBL" id="MCBR01004944">
    <property type="protein sequence ID" value="RKF79143.1"/>
    <property type="molecule type" value="Genomic_DNA"/>
</dbReference>
<name>A0A420IXE1_9PEZI</name>
<dbReference type="OrthoDB" id="1421156at2759"/>
<sequence length="238" mass="27481">IDQFNQRWLDFQNKNSTPKTKTCVTYLKNEWLKPVQKERLVEAWTNQHRHFGIRTTSRAEGSHAYIKRYLGGKKSKGNLYSSWLRIEAAIINQITAVSTRTSIQRDRTPIDIDKKLYHGCFGVISWYALRLVQRHLESVSLPLSPCTGAFTKSMGLPCAHVCDIKQATGGLTPSDFHEYWYWDRQSIFQPLLDPLWVGRQRTVNVRKSQTGRILSRGEELPIRQPPVCSACHRQGHTM</sequence>
<protein>
    <submittedName>
        <fullName evidence="1">Uncharacterized protein</fullName>
    </submittedName>
</protein>
<organism evidence="1 2">
    <name type="scientific">Golovinomyces cichoracearum</name>
    <dbReference type="NCBI Taxonomy" id="62708"/>
    <lineage>
        <taxon>Eukaryota</taxon>
        <taxon>Fungi</taxon>
        <taxon>Dikarya</taxon>
        <taxon>Ascomycota</taxon>
        <taxon>Pezizomycotina</taxon>
        <taxon>Leotiomycetes</taxon>
        <taxon>Erysiphales</taxon>
        <taxon>Erysiphaceae</taxon>
        <taxon>Golovinomyces</taxon>
    </lineage>
</organism>
<comment type="caution">
    <text evidence="1">The sequence shown here is derived from an EMBL/GenBank/DDBJ whole genome shotgun (WGS) entry which is preliminary data.</text>
</comment>
<dbReference type="AlphaFoldDB" id="A0A420IXE1"/>
<dbReference type="Proteomes" id="UP000285405">
    <property type="component" value="Unassembled WGS sequence"/>
</dbReference>
<proteinExistence type="predicted"/>
<evidence type="ECO:0000313" key="1">
    <source>
        <dbReference type="EMBL" id="RKF79143.1"/>
    </source>
</evidence>
<accession>A0A420IXE1</accession>
<reference evidence="1 2" key="1">
    <citation type="journal article" date="2018" name="BMC Genomics">
        <title>Comparative genome analyses reveal sequence features reflecting distinct modes of host-adaptation between dicot and monocot powdery mildew.</title>
        <authorList>
            <person name="Wu Y."/>
            <person name="Ma X."/>
            <person name="Pan Z."/>
            <person name="Kale S.D."/>
            <person name="Song Y."/>
            <person name="King H."/>
            <person name="Zhang Q."/>
            <person name="Presley C."/>
            <person name="Deng X."/>
            <person name="Wei C.I."/>
            <person name="Xiao S."/>
        </authorList>
    </citation>
    <scope>NUCLEOTIDE SEQUENCE [LARGE SCALE GENOMIC DNA]</scope>
    <source>
        <strain evidence="1">UCSC1</strain>
    </source>
</reference>
<gene>
    <name evidence="1" type="ORF">GcC1_049037</name>
</gene>
<feature type="non-terminal residue" evidence="1">
    <location>
        <position position="1"/>
    </location>
</feature>
<evidence type="ECO:0000313" key="2">
    <source>
        <dbReference type="Proteomes" id="UP000285405"/>
    </source>
</evidence>
<feature type="non-terminal residue" evidence="1">
    <location>
        <position position="238"/>
    </location>
</feature>